<organism evidence="1 2">
    <name type="scientific">Meloidogyne enterolobii</name>
    <name type="common">Root-knot nematode worm</name>
    <name type="synonym">Meloidogyne mayaguensis</name>
    <dbReference type="NCBI Taxonomy" id="390850"/>
    <lineage>
        <taxon>Eukaryota</taxon>
        <taxon>Metazoa</taxon>
        <taxon>Ecdysozoa</taxon>
        <taxon>Nematoda</taxon>
        <taxon>Chromadorea</taxon>
        <taxon>Rhabditida</taxon>
        <taxon>Tylenchina</taxon>
        <taxon>Tylenchomorpha</taxon>
        <taxon>Tylenchoidea</taxon>
        <taxon>Meloidogynidae</taxon>
        <taxon>Meloidogyninae</taxon>
        <taxon>Meloidogyne</taxon>
    </lineage>
</organism>
<gene>
    <name evidence="1" type="ORF">MENTE1834_LOCUS36090</name>
</gene>
<dbReference type="EMBL" id="CAVMJV010000071">
    <property type="protein sequence ID" value="CAK5088440.1"/>
    <property type="molecule type" value="Genomic_DNA"/>
</dbReference>
<comment type="caution">
    <text evidence="1">The sequence shown here is derived from an EMBL/GenBank/DDBJ whole genome shotgun (WGS) entry which is preliminary data.</text>
</comment>
<keyword evidence="2" id="KW-1185">Reference proteome</keyword>
<evidence type="ECO:0000313" key="1">
    <source>
        <dbReference type="EMBL" id="CAK5088440.1"/>
    </source>
</evidence>
<proteinExistence type="predicted"/>
<name>A0ACB1AAG0_MELEN</name>
<evidence type="ECO:0000313" key="2">
    <source>
        <dbReference type="Proteomes" id="UP001497535"/>
    </source>
</evidence>
<dbReference type="Proteomes" id="UP001497535">
    <property type="component" value="Unassembled WGS sequence"/>
</dbReference>
<accession>A0ACB1AAG0</accession>
<reference evidence="1" key="1">
    <citation type="submission" date="2023-11" db="EMBL/GenBank/DDBJ databases">
        <authorList>
            <person name="Poullet M."/>
        </authorList>
    </citation>
    <scope>NUCLEOTIDE SEQUENCE</scope>
    <source>
        <strain evidence="1">E1834</strain>
    </source>
</reference>
<sequence length="99" mass="11555">MRRLKNKQEKLHKGPVILNKRVIVQVRLKVLGNSEQKRRSLGNSDVWKLKKAESLDRELNSRLRPRAQKAREISQVGNRDRVSNITSVELRRLVRSCTS</sequence>
<protein>
    <submittedName>
        <fullName evidence="1">Uncharacterized protein</fullName>
    </submittedName>
</protein>